<sequence length="499" mass="53513">MTDYVELLEEVNGKSENVVLEAEIHRSFDMIQSAFDQSLASMGESALKEARLKRNWEAREKGKLDGVIEEGKSLLSMVGDVADLAFTGIVGGDNAQGLYSWVKGEEVGSLTERNATVQGTITGINNVIDYTGDLVTGQKSGKEIWQDVSGAGEAYAKPFIDLKGEDNRTMLTLKEQESYDAGRNDVNAAVRVVDTVTAVAGGASLVKNGVKVLKGGSKKSGHADGDGAKGGVPHGHGDGPDGASGGAMKDGKLKTNAALMPSSLAELGERINQAMGKMTAGAAASVPWRVQRVRLSNGQTVPVIVKNDSHMFSEPGGNRGKGSDSGSSKGSPSTSHVDSKKTGKLELSDFTKELMETKPMNSPRPEKWYKKGGTISIDENGTWTYTNKEGKSVSYPEGYPDFSDYYHPTVKPVKIKVASPKNPKKDFEEANLASGLNKNSDPSVPSKNEPPDGYTWHHHEDGETMILVESDIHDEFKHIGGQSTVNGKNKYRYKKGEGE</sequence>
<proteinExistence type="predicted"/>
<feature type="compositionally biased region" description="Polar residues" evidence="1">
    <location>
        <begin position="434"/>
        <end position="446"/>
    </location>
</feature>
<dbReference type="RefSeq" id="WP_258403802.1">
    <property type="nucleotide sequence ID" value="NZ_QLLI01000034.1"/>
</dbReference>
<name>A0ABX9BAV1_9BACL</name>
<gene>
    <name evidence="2" type="ORF">DET54_1343</name>
</gene>
<feature type="compositionally biased region" description="Gly residues" evidence="1">
    <location>
        <begin position="228"/>
        <end position="245"/>
    </location>
</feature>
<organism evidence="2 3">
    <name type="scientific">Paenibacillus pabuli</name>
    <dbReference type="NCBI Taxonomy" id="1472"/>
    <lineage>
        <taxon>Bacteria</taxon>
        <taxon>Bacillati</taxon>
        <taxon>Bacillota</taxon>
        <taxon>Bacilli</taxon>
        <taxon>Bacillales</taxon>
        <taxon>Paenibacillaceae</taxon>
        <taxon>Paenibacillus</taxon>
    </lineage>
</organism>
<keyword evidence="3" id="KW-1185">Reference proteome</keyword>
<dbReference type="Proteomes" id="UP000248827">
    <property type="component" value="Unassembled WGS sequence"/>
</dbReference>
<evidence type="ECO:0000256" key="1">
    <source>
        <dbReference type="SAM" id="MobiDB-lite"/>
    </source>
</evidence>
<feature type="region of interest" description="Disordered" evidence="1">
    <location>
        <begin position="417"/>
        <end position="462"/>
    </location>
</feature>
<feature type="region of interest" description="Disordered" evidence="1">
    <location>
        <begin position="306"/>
        <end position="345"/>
    </location>
</feature>
<dbReference type="EMBL" id="QLLI01000034">
    <property type="protein sequence ID" value="RAI83539.1"/>
    <property type="molecule type" value="Genomic_DNA"/>
</dbReference>
<evidence type="ECO:0000313" key="2">
    <source>
        <dbReference type="EMBL" id="RAI83539.1"/>
    </source>
</evidence>
<comment type="caution">
    <text evidence="2">The sequence shown here is derived from an EMBL/GenBank/DDBJ whole genome shotgun (WGS) entry which is preliminary data.</text>
</comment>
<feature type="region of interest" description="Disordered" evidence="1">
    <location>
        <begin position="478"/>
        <end position="499"/>
    </location>
</feature>
<feature type="region of interest" description="Disordered" evidence="1">
    <location>
        <begin position="216"/>
        <end position="250"/>
    </location>
</feature>
<evidence type="ECO:0000313" key="3">
    <source>
        <dbReference type="Proteomes" id="UP000248827"/>
    </source>
</evidence>
<accession>A0ABX9BAV1</accession>
<dbReference type="Pfam" id="PF12639">
    <property type="entry name" value="Colicin-DNase"/>
    <property type="match status" value="1"/>
</dbReference>
<feature type="compositionally biased region" description="Low complexity" evidence="1">
    <location>
        <begin position="324"/>
        <end position="335"/>
    </location>
</feature>
<reference evidence="2 3" key="1">
    <citation type="submission" date="2018-06" db="EMBL/GenBank/DDBJ databases">
        <title>Freshwater and sediment microbial communities from various areas in North America, analyzing microbe dynamics in response to fracking.</title>
        <authorList>
            <person name="Lamendella R."/>
        </authorList>
    </citation>
    <scope>NUCLEOTIDE SEQUENCE [LARGE SCALE GENOMIC DNA]</scope>
    <source>
        <strain evidence="2 3">NG-13</strain>
    </source>
</reference>
<protein>
    <submittedName>
        <fullName evidence="2">Colicin-lik bacteriocin with DNase/tRNase domain</fullName>
    </submittedName>
</protein>